<dbReference type="Pfam" id="PF20582">
    <property type="entry name" value="UPF0758_N"/>
    <property type="match status" value="1"/>
</dbReference>
<dbReference type="KEGG" id="nmus:H7A79_0834"/>
<keyword evidence="3" id="KW-0378">Hydrolase</keyword>
<gene>
    <name evidence="8" type="ORF">H7A79_0834</name>
</gene>
<dbReference type="InterPro" id="IPR010994">
    <property type="entry name" value="RuvA_2-like"/>
</dbReference>
<name>A0A7H1MA53_9NEIS</name>
<keyword evidence="9" id="KW-1185">Reference proteome</keyword>
<evidence type="ECO:0000256" key="1">
    <source>
        <dbReference type="ARBA" id="ARBA00022670"/>
    </source>
</evidence>
<evidence type="ECO:0000256" key="6">
    <source>
        <dbReference type="RuleBase" id="RU003797"/>
    </source>
</evidence>
<dbReference type="Gene3D" id="3.40.140.10">
    <property type="entry name" value="Cytidine Deaminase, domain 2"/>
    <property type="match status" value="1"/>
</dbReference>
<dbReference type="PANTHER" id="PTHR30471:SF3">
    <property type="entry name" value="UPF0758 PROTEIN YEES-RELATED"/>
    <property type="match status" value="1"/>
</dbReference>
<evidence type="ECO:0000256" key="4">
    <source>
        <dbReference type="ARBA" id="ARBA00022833"/>
    </source>
</evidence>
<dbReference type="Proteomes" id="UP000516412">
    <property type="component" value="Chromosome"/>
</dbReference>
<dbReference type="Pfam" id="PF04002">
    <property type="entry name" value="RadC"/>
    <property type="match status" value="1"/>
</dbReference>
<comment type="similarity">
    <text evidence="6">Belongs to the UPF0758 family.</text>
</comment>
<protein>
    <submittedName>
        <fullName evidence="8">DNA repair RadC family protein</fullName>
    </submittedName>
</protein>
<accession>A0A7H1MA53</accession>
<dbReference type="AlphaFoldDB" id="A0A7H1MA53"/>
<dbReference type="NCBIfam" id="TIGR00608">
    <property type="entry name" value="radc"/>
    <property type="match status" value="1"/>
</dbReference>
<dbReference type="InterPro" id="IPR037518">
    <property type="entry name" value="MPN"/>
</dbReference>
<dbReference type="RefSeq" id="WP_187001192.1">
    <property type="nucleotide sequence ID" value="NZ_CP060414.2"/>
</dbReference>
<dbReference type="InterPro" id="IPR025657">
    <property type="entry name" value="RadC_JAB"/>
</dbReference>
<dbReference type="SUPFAM" id="SSF47781">
    <property type="entry name" value="RuvA domain 2-like"/>
    <property type="match status" value="1"/>
</dbReference>
<keyword evidence="2" id="KW-0479">Metal-binding</keyword>
<dbReference type="CDD" id="cd08071">
    <property type="entry name" value="MPN_DUF2466"/>
    <property type="match status" value="1"/>
</dbReference>
<evidence type="ECO:0000259" key="7">
    <source>
        <dbReference type="PROSITE" id="PS50249"/>
    </source>
</evidence>
<dbReference type="GO" id="GO:0006508">
    <property type="term" value="P:proteolysis"/>
    <property type="evidence" value="ECO:0007669"/>
    <property type="project" value="UniProtKB-KW"/>
</dbReference>
<dbReference type="NCBIfam" id="NF000642">
    <property type="entry name" value="PRK00024.1"/>
    <property type="match status" value="1"/>
</dbReference>
<sequence>MSIKQWPEGERPREKLLARGAAALSDAELLAILLRVGTRGMSAVDLARYLLNEFGSLGKLMSADAKTLSVHKGMGLAGYTQFAVVREIGRRVLGEELHENAVFNRPQDVADLLRLHLGHERVEVSVALLLNSRNRLIALHELSRGTVAENTVYVREIVKLALEHYAAAVIIAHNHPGGSPEPSKADIAFTRRLAQALDLVDVALLDHFIVTAKQAVSLHECGLMGKAEMQDAVLP</sequence>
<feature type="domain" description="MPN" evidence="7">
    <location>
        <begin position="102"/>
        <end position="224"/>
    </location>
</feature>
<proteinExistence type="inferred from homology"/>
<dbReference type="SUPFAM" id="SSF102712">
    <property type="entry name" value="JAB1/MPN domain"/>
    <property type="match status" value="1"/>
</dbReference>
<reference evidence="8" key="1">
    <citation type="submission" date="2024-06" db="EMBL/GenBank/DDBJ databases">
        <title>Complete Genome Sequence of mouse commensal type strain Neisseria musculi.</title>
        <authorList>
            <person name="Thapa E."/>
            <person name="Aluvathingal J."/>
            <person name="Nadendla S."/>
            <person name="Mehta A."/>
            <person name="Tettelin H."/>
            <person name="Weyand N.J."/>
        </authorList>
    </citation>
    <scope>NUCLEOTIDE SEQUENCE</scope>
    <source>
        <strain evidence="8">NW831</strain>
    </source>
</reference>
<dbReference type="InterPro" id="IPR046778">
    <property type="entry name" value="UPF0758_N"/>
</dbReference>
<dbReference type="GO" id="GO:0046872">
    <property type="term" value="F:metal ion binding"/>
    <property type="evidence" value="ECO:0007669"/>
    <property type="project" value="UniProtKB-KW"/>
</dbReference>
<dbReference type="EMBL" id="CP060414">
    <property type="protein sequence ID" value="QNT58518.1"/>
    <property type="molecule type" value="Genomic_DNA"/>
</dbReference>
<dbReference type="GO" id="GO:0008237">
    <property type="term" value="F:metallopeptidase activity"/>
    <property type="evidence" value="ECO:0007669"/>
    <property type="project" value="UniProtKB-KW"/>
</dbReference>
<dbReference type="InterPro" id="IPR001405">
    <property type="entry name" value="UPF0758"/>
</dbReference>
<evidence type="ECO:0000256" key="2">
    <source>
        <dbReference type="ARBA" id="ARBA00022723"/>
    </source>
</evidence>
<evidence type="ECO:0000256" key="5">
    <source>
        <dbReference type="ARBA" id="ARBA00023049"/>
    </source>
</evidence>
<keyword evidence="5" id="KW-0482">Metalloprotease</keyword>
<dbReference type="PANTHER" id="PTHR30471">
    <property type="entry name" value="DNA REPAIR PROTEIN RADC"/>
    <property type="match status" value="1"/>
</dbReference>
<evidence type="ECO:0000256" key="3">
    <source>
        <dbReference type="ARBA" id="ARBA00022801"/>
    </source>
</evidence>
<dbReference type="PROSITE" id="PS50249">
    <property type="entry name" value="MPN"/>
    <property type="match status" value="1"/>
</dbReference>
<keyword evidence="1" id="KW-0645">Protease</keyword>
<evidence type="ECO:0000313" key="8">
    <source>
        <dbReference type="EMBL" id="QNT58518.1"/>
    </source>
</evidence>
<organism evidence="8 9">
    <name type="scientific">Neisseria musculi</name>
    <dbReference type="NCBI Taxonomy" id="1815583"/>
    <lineage>
        <taxon>Bacteria</taxon>
        <taxon>Pseudomonadati</taxon>
        <taxon>Pseudomonadota</taxon>
        <taxon>Betaproteobacteria</taxon>
        <taxon>Neisseriales</taxon>
        <taxon>Neisseriaceae</taxon>
        <taxon>Neisseria</taxon>
    </lineage>
</organism>
<keyword evidence="4" id="KW-0862">Zinc</keyword>
<evidence type="ECO:0000313" key="9">
    <source>
        <dbReference type="Proteomes" id="UP000516412"/>
    </source>
</evidence>